<gene>
    <name evidence="1" type="ORF">SCF082_LOCUS32202</name>
    <name evidence="2" type="ORF">SCF082_LOCUS32905</name>
</gene>
<dbReference type="EMBL" id="CAXAMM010028890">
    <property type="protein sequence ID" value="CAK9063615.1"/>
    <property type="molecule type" value="Genomic_DNA"/>
</dbReference>
<organism evidence="2 3">
    <name type="scientific">Durusdinium trenchii</name>
    <dbReference type="NCBI Taxonomy" id="1381693"/>
    <lineage>
        <taxon>Eukaryota</taxon>
        <taxon>Sar</taxon>
        <taxon>Alveolata</taxon>
        <taxon>Dinophyceae</taxon>
        <taxon>Suessiales</taxon>
        <taxon>Symbiodiniaceae</taxon>
        <taxon>Durusdinium</taxon>
    </lineage>
</organism>
<proteinExistence type="predicted"/>
<keyword evidence="3" id="KW-1185">Reference proteome</keyword>
<dbReference type="EMBL" id="CAXAMM010027779">
    <property type="protein sequence ID" value="CAK9061510.1"/>
    <property type="molecule type" value="Genomic_DNA"/>
</dbReference>
<reference evidence="2 3" key="1">
    <citation type="submission" date="2024-02" db="EMBL/GenBank/DDBJ databases">
        <authorList>
            <person name="Chen Y."/>
            <person name="Shah S."/>
            <person name="Dougan E. K."/>
            <person name="Thang M."/>
            <person name="Chan C."/>
        </authorList>
    </citation>
    <scope>NUCLEOTIDE SEQUENCE [LARGE SCALE GENOMIC DNA]</scope>
</reference>
<dbReference type="Proteomes" id="UP001642464">
    <property type="component" value="Unassembled WGS sequence"/>
</dbReference>
<sequence>MDDHPLITYDLCQKGALPGRVLKHVFGAIDKYRKAARPCIFKVELTHDPVFRFTNDKFGYIHAKPPWDGMKVVFCSYESISTSYVEAAAIQRFMGEEGCQNIRDGGESANVDEEGLNLQNCVPLFLHGDEGQHYKKSAVLITSFQPVLGYGSKRRSREAALPPEIEEALYEDDSSVWEDVVNLAVADLSRVQYTGIALDGGEILYPICLGNKGDWSYLVTAANLTRSYRHAPKTERIGKNSVPSGLCHLCLAGTPGHDWEDWTMAKRSIDEAHAHEIAAPWNKESNFTKALPLDGGPNARARFHRPDIWHCIHLGVGKAFISSAFTVLQQAIPGSNVDIRFQSISEEYRVFCRARKLTPFLTKLDKFTFNAFGPMEEPAGSWNKASVTSTLGLFLEHCCEVFGDELHELGLRDHRVTFIVFSPRASAILFIKRFVCQFLSHAFRIVPVLVYKFCEVSAVRALNKMMHIFYHGDLWLPRPQATEAINLGEHFVRAYRYLAYLSNEVAERRFPLLPKLHMVDEIIEDLRFQVCTCQAKWCFNIICESCSVDEDFIGRCAFVCRHVSPRSTPIRTLERYLVQLYQVWASDA</sequence>
<comment type="caution">
    <text evidence="2">The sequence shown here is derived from an EMBL/GenBank/DDBJ whole genome shotgun (WGS) entry which is preliminary data.</text>
</comment>
<evidence type="ECO:0000313" key="1">
    <source>
        <dbReference type="EMBL" id="CAK9061510.1"/>
    </source>
</evidence>
<name>A0ABP0NIK8_9DINO</name>
<evidence type="ECO:0000313" key="3">
    <source>
        <dbReference type="Proteomes" id="UP001642464"/>
    </source>
</evidence>
<protein>
    <submittedName>
        <fullName evidence="2">Uncharacterized protein</fullName>
    </submittedName>
</protein>
<accession>A0ABP0NIK8</accession>
<evidence type="ECO:0000313" key="2">
    <source>
        <dbReference type="EMBL" id="CAK9063615.1"/>
    </source>
</evidence>